<evidence type="ECO:0000313" key="2">
    <source>
        <dbReference type="EMBL" id="ARD84575.1"/>
    </source>
</evidence>
<evidence type="ECO:0000256" key="1">
    <source>
        <dbReference type="SAM" id="Phobius"/>
    </source>
</evidence>
<organism evidence="2 3">
    <name type="scientific">Ferroplasma acidiphilum</name>
    <dbReference type="NCBI Taxonomy" id="74969"/>
    <lineage>
        <taxon>Archaea</taxon>
        <taxon>Methanobacteriati</taxon>
        <taxon>Thermoplasmatota</taxon>
        <taxon>Thermoplasmata</taxon>
        <taxon>Thermoplasmatales</taxon>
        <taxon>Ferroplasmaceae</taxon>
        <taxon>Ferroplasma</taxon>
    </lineage>
</organism>
<feature type="transmembrane region" description="Helical" evidence="1">
    <location>
        <begin position="131"/>
        <end position="156"/>
    </location>
</feature>
<feature type="transmembrane region" description="Helical" evidence="1">
    <location>
        <begin position="27"/>
        <end position="48"/>
    </location>
</feature>
<evidence type="ECO:0000313" key="3">
    <source>
        <dbReference type="Proteomes" id="UP000192050"/>
    </source>
</evidence>
<dbReference type="Proteomes" id="UP000192050">
    <property type="component" value="Chromosome"/>
</dbReference>
<dbReference type="EMBL" id="CP015363">
    <property type="protein sequence ID" value="ARD84575.1"/>
    <property type="molecule type" value="Genomic_DNA"/>
</dbReference>
<name>A0A1V0N3A4_9ARCH</name>
<gene>
    <name evidence="2" type="ORF">FAD_0666</name>
</gene>
<keyword evidence="1" id="KW-0472">Membrane</keyword>
<feature type="transmembrane region" description="Helical" evidence="1">
    <location>
        <begin position="60"/>
        <end position="83"/>
    </location>
</feature>
<keyword evidence="3" id="KW-1185">Reference proteome</keyword>
<sequence length="167" mass="19488">MPVFGQAYLHHGDIMNRSENIKKINNYLRIFAIIWVFMISIVSYRLLYLGSIGNIISFSYNYYTGILPAILVALAALDIFFYLDYLKSKITHKHMKSNLALWILLVVMLSLYVFILPFFPPNIEPNIFKIFSYSMIFIITIIPFIVSLAIPIYLLVNSRGRVRTYMQ</sequence>
<feature type="transmembrane region" description="Helical" evidence="1">
    <location>
        <begin position="99"/>
        <end position="119"/>
    </location>
</feature>
<keyword evidence="1" id="KW-1133">Transmembrane helix</keyword>
<accession>A0A1V0N3A4</accession>
<keyword evidence="1" id="KW-0812">Transmembrane</keyword>
<dbReference type="STRING" id="74969.FAD_0666"/>
<protein>
    <submittedName>
        <fullName evidence="2">Uncharacterized protein</fullName>
    </submittedName>
</protein>
<proteinExistence type="predicted"/>
<reference evidence="2 3" key="1">
    <citation type="submission" date="2011-10" db="EMBL/GenBank/DDBJ databases">
        <title>Metabolic and evolutionary patterns in the extreme acidophile Ferroplasma acidiphilum.</title>
        <authorList>
            <person name="Golyshina O.V."/>
            <person name="Kozyavkin S.A."/>
            <person name="Tatusov R.L."/>
            <person name="Slesarev A.I."/>
            <person name="Golyshin P.N."/>
        </authorList>
    </citation>
    <scope>NUCLEOTIDE SEQUENCE [LARGE SCALE GENOMIC DNA]</scope>
    <source>
        <strain evidence="3">Y</strain>
    </source>
</reference>
<dbReference type="KEGG" id="fai:FAD_0666"/>
<dbReference type="AlphaFoldDB" id="A0A1V0N3A4"/>